<dbReference type="AlphaFoldDB" id="A0ABD3GKG2"/>
<protein>
    <recommendedName>
        <fullName evidence="4">Chromo domain-containing protein</fullName>
    </recommendedName>
</protein>
<feature type="region of interest" description="Disordered" evidence="3">
    <location>
        <begin position="765"/>
        <end position="796"/>
    </location>
</feature>
<dbReference type="SUPFAM" id="SSF54160">
    <property type="entry name" value="Chromo domain-like"/>
    <property type="match status" value="1"/>
</dbReference>
<feature type="compositionally biased region" description="Basic residues" evidence="3">
    <location>
        <begin position="449"/>
        <end position="470"/>
    </location>
</feature>
<feature type="region of interest" description="Disordered" evidence="3">
    <location>
        <begin position="620"/>
        <end position="733"/>
    </location>
</feature>
<feature type="compositionally biased region" description="Gly residues" evidence="3">
    <location>
        <begin position="45"/>
        <end position="68"/>
    </location>
</feature>
<comment type="subcellular location">
    <subcellularLocation>
        <location evidence="1">Nucleus</location>
    </subcellularLocation>
</comment>
<evidence type="ECO:0000256" key="3">
    <source>
        <dbReference type="SAM" id="MobiDB-lite"/>
    </source>
</evidence>
<feature type="compositionally biased region" description="Basic and acidic residues" evidence="3">
    <location>
        <begin position="162"/>
        <end position="185"/>
    </location>
</feature>
<dbReference type="GO" id="GO:0005634">
    <property type="term" value="C:nucleus"/>
    <property type="evidence" value="ECO:0007669"/>
    <property type="project" value="UniProtKB-SubCell"/>
</dbReference>
<dbReference type="PANTHER" id="PTHR47240">
    <property type="entry name" value="CHROMO DOMAIN-CONTAINING PROTEIN LHP1"/>
    <property type="match status" value="1"/>
</dbReference>
<feature type="compositionally biased region" description="Basic and acidic residues" evidence="3">
    <location>
        <begin position="635"/>
        <end position="646"/>
    </location>
</feature>
<dbReference type="CDD" id="cd00024">
    <property type="entry name" value="CD_CSD"/>
    <property type="match status" value="1"/>
</dbReference>
<feature type="region of interest" description="Disordered" evidence="3">
    <location>
        <begin position="445"/>
        <end position="544"/>
    </location>
</feature>
<keyword evidence="6" id="KW-1185">Reference proteome</keyword>
<evidence type="ECO:0000313" key="5">
    <source>
        <dbReference type="EMBL" id="KAL3678929.1"/>
    </source>
</evidence>
<gene>
    <name evidence="5" type="ORF">R1sor_021885</name>
</gene>
<dbReference type="InterPro" id="IPR000953">
    <property type="entry name" value="Chromo/chromo_shadow_dom"/>
</dbReference>
<dbReference type="EMBL" id="JBJQOH010000007">
    <property type="protein sequence ID" value="KAL3678929.1"/>
    <property type="molecule type" value="Genomic_DNA"/>
</dbReference>
<dbReference type="Gene3D" id="2.40.50.40">
    <property type="match status" value="1"/>
</dbReference>
<evidence type="ECO:0000256" key="2">
    <source>
        <dbReference type="ARBA" id="ARBA00023242"/>
    </source>
</evidence>
<sequence>MAKRGGGPPSSSRSEGGLTVRAKVGNNATDDSMVAKHSLLRRSSRGGGEGEGGGGGGGKMGSGGGSHGETGEIEGAGAVAAAGALSTRATSNDGDPSKNNDEDALPMEKSSVVTTTTSTTRVIATTTTIVPSTTPKVSKETEANETSTPVTPAPGSTPAPVLRERSQRRKAVEARMAEKAVKENQADASASPRLRNVQELIKEIPSSAVQPRRSRKRSIPPGESEPSARKSKLKESISASPREGGSPAVSTSTGVKDDFTTPKPDKTGKRVRKSSTEKVNKTEKTSGTNEVMNVPSETKEGKEDSQEALEKAKKGSARKKKEPAAEKTSETEPQEGLLDKEKPVTQTVDEEKGKSEAVNGEQGSEEEDEDEDEEEEGGEGGEGQDEEFIKKLGVDYFEVESIKKKRTRKGRVEMLIKWKGWSDKANTWEPYENVAMCTDILEEFERNQKNKRGKRKFGTYLLHQKKRKRSMAGDGDSGNLSTGETAEGVSNSQPSSELRDQVANSRPSQTDEEPRPQVDVGQSAAHNTGATVEAPLKRISPKVSARRKAAELKSTGLAALRFPVTENNSEKGARNAPNAAGAFTEAANILESTPAKEDVSHMGTADAYKGRLVEARADSLPETRNADLGNPALSKKVDVVSSETRKTLIPPARSPPKVLTAEAHDVQRDTSAQKLDRAETCYDASNRVDKKDGTRSPASLPTGKDWPLKSVDKSGVKSGPNHARQNATVAGNEELEEVNGPKHANDGNIGDVASQQAVLLEAVVPGSKTDGGSGIDDQMKHGANDRCTGARKRKSGVVKRVRQTSQTSESKEMAVIEKQPASVEEGAIVEQEIPVAAVQPGNESQGQSQDKPGCRSMSPDSDGGERPSSSSPGICTRVTSDAPYITQINKAVSYSNSTTDGRQEVLVLFKASRSDGIEVVVDNKFMRSSYPLLLIDFYEQHLRYSTTQ</sequence>
<dbReference type="SMART" id="SM00300">
    <property type="entry name" value="ChSh"/>
    <property type="match status" value="1"/>
</dbReference>
<evidence type="ECO:0000256" key="1">
    <source>
        <dbReference type="ARBA" id="ARBA00004123"/>
    </source>
</evidence>
<comment type="caution">
    <text evidence="5">The sequence shown here is derived from an EMBL/GenBank/DDBJ whole genome shotgun (WGS) entry which is preliminary data.</text>
</comment>
<feature type="compositionally biased region" description="Basic and acidic residues" evidence="3">
    <location>
        <begin position="337"/>
        <end position="355"/>
    </location>
</feature>
<feature type="region of interest" description="Disordered" evidence="3">
    <location>
        <begin position="836"/>
        <end position="877"/>
    </location>
</feature>
<feature type="compositionally biased region" description="Basic and acidic residues" evidence="3">
    <location>
        <begin position="674"/>
        <end position="694"/>
    </location>
</feature>
<feature type="compositionally biased region" description="Polar residues" evidence="3">
    <location>
        <begin position="841"/>
        <end position="850"/>
    </location>
</feature>
<evidence type="ECO:0000259" key="4">
    <source>
        <dbReference type="PROSITE" id="PS50013"/>
    </source>
</evidence>
<accession>A0ABD3GKG2</accession>
<proteinExistence type="predicted"/>
<evidence type="ECO:0000313" key="6">
    <source>
        <dbReference type="Proteomes" id="UP001633002"/>
    </source>
</evidence>
<dbReference type="Pfam" id="PF00385">
    <property type="entry name" value="Chromo"/>
    <property type="match status" value="1"/>
</dbReference>
<feature type="compositionally biased region" description="Polar residues" evidence="3">
    <location>
        <begin position="867"/>
        <end position="877"/>
    </location>
</feature>
<feature type="compositionally biased region" description="Polar residues" evidence="3">
    <location>
        <begin position="478"/>
        <end position="508"/>
    </location>
</feature>
<feature type="domain" description="Chromo" evidence="4">
    <location>
        <begin position="397"/>
        <end position="456"/>
    </location>
</feature>
<feature type="compositionally biased region" description="Basic and acidic residues" evidence="3">
    <location>
        <begin position="255"/>
        <end position="284"/>
    </location>
</feature>
<feature type="compositionally biased region" description="Low complexity" evidence="3">
    <location>
        <begin position="110"/>
        <end position="135"/>
    </location>
</feature>
<feature type="compositionally biased region" description="Acidic residues" evidence="3">
    <location>
        <begin position="363"/>
        <end position="386"/>
    </location>
</feature>
<organism evidence="5 6">
    <name type="scientific">Riccia sorocarpa</name>
    <dbReference type="NCBI Taxonomy" id="122646"/>
    <lineage>
        <taxon>Eukaryota</taxon>
        <taxon>Viridiplantae</taxon>
        <taxon>Streptophyta</taxon>
        <taxon>Embryophyta</taxon>
        <taxon>Marchantiophyta</taxon>
        <taxon>Marchantiopsida</taxon>
        <taxon>Marchantiidae</taxon>
        <taxon>Marchantiales</taxon>
        <taxon>Ricciaceae</taxon>
        <taxon>Riccia</taxon>
    </lineage>
</organism>
<dbReference type="InterPro" id="IPR016197">
    <property type="entry name" value="Chromo-like_dom_sf"/>
</dbReference>
<dbReference type="InterPro" id="IPR044251">
    <property type="entry name" value="LHP1-like"/>
</dbReference>
<feature type="compositionally biased region" description="Low complexity" evidence="3">
    <location>
        <begin position="73"/>
        <end position="84"/>
    </location>
</feature>
<dbReference type="SMART" id="SM00298">
    <property type="entry name" value="CHROMO"/>
    <property type="match status" value="1"/>
</dbReference>
<reference evidence="5 6" key="1">
    <citation type="submission" date="2024-09" db="EMBL/GenBank/DDBJ databases">
        <title>Chromosome-scale assembly of Riccia sorocarpa.</title>
        <authorList>
            <person name="Paukszto L."/>
        </authorList>
    </citation>
    <scope>NUCLEOTIDE SEQUENCE [LARGE SCALE GENOMIC DNA]</scope>
    <source>
        <strain evidence="5">LP-2024</strain>
        <tissue evidence="5">Aerial parts of the thallus</tissue>
    </source>
</reference>
<keyword evidence="2" id="KW-0539">Nucleus</keyword>
<dbReference type="InterPro" id="IPR008251">
    <property type="entry name" value="Chromo_shadow_dom"/>
</dbReference>
<feature type="compositionally biased region" description="Basic and acidic residues" evidence="3">
    <location>
        <begin position="297"/>
        <end position="313"/>
    </location>
</feature>
<dbReference type="PANTHER" id="PTHR47240:SF2">
    <property type="entry name" value="CHROMO DOMAIN-CONTAINING PROTEIN LHP1"/>
    <property type="match status" value="1"/>
</dbReference>
<name>A0ABD3GKG2_9MARC</name>
<dbReference type="Proteomes" id="UP001633002">
    <property type="component" value="Unassembled WGS sequence"/>
</dbReference>
<feature type="region of interest" description="Disordered" evidence="3">
    <location>
        <begin position="1"/>
        <end position="389"/>
    </location>
</feature>
<feature type="compositionally biased region" description="Basic and acidic residues" evidence="3">
    <location>
        <begin position="706"/>
        <end position="715"/>
    </location>
</feature>
<dbReference type="PROSITE" id="PS50013">
    <property type="entry name" value="CHROMO_2"/>
    <property type="match status" value="1"/>
</dbReference>
<dbReference type="InterPro" id="IPR023780">
    <property type="entry name" value="Chromo_domain"/>
</dbReference>